<evidence type="ECO:0000256" key="8">
    <source>
        <dbReference type="ARBA" id="ARBA00023136"/>
    </source>
</evidence>
<comment type="caution">
    <text evidence="13">The sequence shown here is derived from an EMBL/GenBank/DDBJ whole genome shotgun (WGS) entry which is preliminary data.</text>
</comment>
<dbReference type="GO" id="GO:0046872">
    <property type="term" value="F:metal ion binding"/>
    <property type="evidence" value="ECO:0007669"/>
    <property type="project" value="UniProtKB-KW"/>
</dbReference>
<dbReference type="PANTHER" id="PTHR31632">
    <property type="entry name" value="IRON TRANSPORTER FTH1"/>
    <property type="match status" value="1"/>
</dbReference>
<organism evidence="13 14">
    <name type="scientific">Massilia timonae</name>
    <dbReference type="NCBI Taxonomy" id="47229"/>
    <lineage>
        <taxon>Bacteria</taxon>
        <taxon>Pseudomonadati</taxon>
        <taxon>Pseudomonadota</taxon>
        <taxon>Betaproteobacteria</taxon>
        <taxon>Burkholderiales</taxon>
        <taxon>Oxalobacteraceae</taxon>
        <taxon>Telluria group</taxon>
        <taxon>Massilia</taxon>
    </lineage>
</organism>
<evidence type="ECO:0000256" key="5">
    <source>
        <dbReference type="ARBA" id="ARBA00022723"/>
    </source>
</evidence>
<feature type="transmembrane region" description="Helical" evidence="10">
    <location>
        <begin position="389"/>
        <end position="414"/>
    </location>
</feature>
<dbReference type="InterPro" id="IPR036909">
    <property type="entry name" value="Cyt_c-like_dom_sf"/>
</dbReference>
<dbReference type="PROSITE" id="PS51007">
    <property type="entry name" value="CYTC"/>
    <property type="match status" value="1"/>
</dbReference>
<evidence type="ECO:0000256" key="4">
    <source>
        <dbReference type="ARBA" id="ARBA00022692"/>
    </source>
</evidence>
<evidence type="ECO:0000256" key="2">
    <source>
        <dbReference type="ARBA" id="ARBA00008333"/>
    </source>
</evidence>
<gene>
    <name evidence="13" type="ORF">LO55_4136</name>
</gene>
<dbReference type="PANTHER" id="PTHR31632:SF2">
    <property type="entry name" value="PLASMA MEMBRANE IRON PERMEASE"/>
    <property type="match status" value="1"/>
</dbReference>
<dbReference type="SUPFAM" id="SSF46626">
    <property type="entry name" value="Cytochrome c"/>
    <property type="match status" value="1"/>
</dbReference>
<keyword evidence="7 9" id="KW-0408">Iron</keyword>
<evidence type="ECO:0000256" key="3">
    <source>
        <dbReference type="ARBA" id="ARBA00022617"/>
    </source>
</evidence>
<reference evidence="13 14" key="1">
    <citation type="submission" date="2014-10" db="EMBL/GenBank/DDBJ databases">
        <authorList>
            <person name="Seo M.-J."/>
            <person name="Seok Y.J."/>
            <person name="Cha I.-T."/>
        </authorList>
    </citation>
    <scope>NUCLEOTIDE SEQUENCE [LARGE SCALE GENOMIC DNA]</scope>
    <source>
        <strain evidence="13 14">NEU</strain>
    </source>
</reference>
<evidence type="ECO:0000313" key="13">
    <source>
        <dbReference type="EMBL" id="OIJ40803.1"/>
    </source>
</evidence>
<evidence type="ECO:0000256" key="10">
    <source>
        <dbReference type="SAM" id="Phobius"/>
    </source>
</evidence>
<comment type="similarity">
    <text evidence="2">Belongs to the oxidase-dependent Fe transporter (OFeT) (TC 9.A.10.1) family.</text>
</comment>
<evidence type="ECO:0000313" key="14">
    <source>
        <dbReference type="Proteomes" id="UP000180246"/>
    </source>
</evidence>
<keyword evidence="3 9" id="KW-0349">Heme</keyword>
<accession>A0A1S2N7E9</accession>
<sequence>MKYPIWRWFIYVAALGSFLAGTAHAESKLSEPQVRQLWQLLDYVAVDYPGAVQNGAVISGAEYGEMREFTARAQSQVQSLPPHPLHSELAAATASLKDAVERKDSPQRVGQLAREANRLLLQAYPFPVAPRAMPDLARGAALYQAQCASCHGANGAGDGALPATLDPKPIAFTDEERARSRSLMALYQVISQGVDGTSMPAFANLSEHDRWSLAFFVGSLSFKDADIEAGKAAFARDEAPGAALPDMTALVTTSEEELAKAMPPATARAAQAYARTHPDIVREQQERKGIALARKLLQESLGALKNGQRAAATDLALSAYLDGFEPLEATLDATDRQLLVDVERTMQLYRGAVARGDVEGASGYAQQLDAYFIRVENVTGAKKTDATTVFVGALTILLREGVEALLIVIAMVAFLRKAERPQALRYVHAGWISALAGGALTWLVATYVVSISGASREVTEGLSSLFAAAVLLSVGLWMHQKSQAGQWQAYLKQHLTAAMEKRSAWAMFALAFIAVYREVFETVLFYSALAADGNGPALMGGFVTGLVLLSILAVIFLRTSARMPIGKFFSYSSVLVAALAVVLVGKGIAGLQEAGWLMATPIQGPRLPVLGIYPTVQTYIAQAALLLATGLGFGLNLQKARK</sequence>
<feature type="transmembrane region" description="Helical" evidence="10">
    <location>
        <begin position="461"/>
        <end position="478"/>
    </location>
</feature>
<evidence type="ECO:0000256" key="9">
    <source>
        <dbReference type="PROSITE-ProRule" id="PRU00433"/>
    </source>
</evidence>
<feature type="transmembrane region" description="Helical" evidence="10">
    <location>
        <begin position="499"/>
        <end position="517"/>
    </location>
</feature>
<evidence type="ECO:0000256" key="7">
    <source>
        <dbReference type="ARBA" id="ARBA00023004"/>
    </source>
</evidence>
<dbReference type="InterPro" id="IPR009056">
    <property type="entry name" value="Cyt_c-like_dom"/>
</dbReference>
<evidence type="ECO:0000256" key="1">
    <source>
        <dbReference type="ARBA" id="ARBA00004141"/>
    </source>
</evidence>
<dbReference type="Pfam" id="PF13442">
    <property type="entry name" value="Cytochrome_CBB3"/>
    <property type="match status" value="1"/>
</dbReference>
<feature type="chain" id="PRO_5010251547" evidence="11">
    <location>
        <begin position="26"/>
        <end position="642"/>
    </location>
</feature>
<keyword evidence="6 10" id="KW-1133">Transmembrane helix</keyword>
<evidence type="ECO:0000256" key="11">
    <source>
        <dbReference type="SAM" id="SignalP"/>
    </source>
</evidence>
<evidence type="ECO:0000259" key="12">
    <source>
        <dbReference type="PROSITE" id="PS51007"/>
    </source>
</evidence>
<dbReference type="GO" id="GO:0033573">
    <property type="term" value="C:high-affinity iron permease complex"/>
    <property type="evidence" value="ECO:0007669"/>
    <property type="project" value="InterPro"/>
</dbReference>
<dbReference type="GO" id="GO:0015093">
    <property type="term" value="F:ferrous iron transmembrane transporter activity"/>
    <property type="evidence" value="ECO:0007669"/>
    <property type="project" value="TreeGrafter"/>
</dbReference>
<keyword evidence="8 10" id="KW-0472">Membrane</keyword>
<dbReference type="GO" id="GO:0020037">
    <property type="term" value="F:heme binding"/>
    <property type="evidence" value="ECO:0007669"/>
    <property type="project" value="InterPro"/>
</dbReference>
<evidence type="ECO:0000256" key="6">
    <source>
        <dbReference type="ARBA" id="ARBA00022989"/>
    </source>
</evidence>
<feature type="transmembrane region" description="Helical" evidence="10">
    <location>
        <begin position="619"/>
        <end position="637"/>
    </location>
</feature>
<feature type="transmembrane region" description="Helical" evidence="10">
    <location>
        <begin position="426"/>
        <end position="449"/>
    </location>
</feature>
<dbReference type="InterPro" id="IPR004923">
    <property type="entry name" value="FTR1/Fip1/EfeU"/>
</dbReference>
<feature type="domain" description="Cytochrome c" evidence="12">
    <location>
        <begin position="134"/>
        <end position="221"/>
    </location>
</feature>
<dbReference type="Proteomes" id="UP000180246">
    <property type="component" value="Unassembled WGS sequence"/>
</dbReference>
<feature type="transmembrane region" description="Helical" evidence="10">
    <location>
        <begin position="537"/>
        <end position="557"/>
    </location>
</feature>
<feature type="signal peptide" evidence="11">
    <location>
        <begin position="1"/>
        <end position="25"/>
    </location>
</feature>
<dbReference type="Pfam" id="PF03239">
    <property type="entry name" value="FTR1"/>
    <property type="match status" value="1"/>
</dbReference>
<dbReference type="EMBL" id="JRYB01000001">
    <property type="protein sequence ID" value="OIJ40803.1"/>
    <property type="molecule type" value="Genomic_DNA"/>
</dbReference>
<protein>
    <submittedName>
        <fullName evidence="13">Cytochrome c family protein</fullName>
    </submittedName>
</protein>
<feature type="transmembrane region" description="Helical" evidence="10">
    <location>
        <begin position="569"/>
        <end position="589"/>
    </location>
</feature>
<dbReference type="AlphaFoldDB" id="A0A1S2N7E9"/>
<dbReference type="RefSeq" id="WP_071363898.1">
    <property type="nucleotide sequence ID" value="NZ_JRYB01000001.1"/>
</dbReference>
<keyword evidence="11" id="KW-0732">Signal</keyword>
<dbReference type="Gene3D" id="1.10.760.10">
    <property type="entry name" value="Cytochrome c-like domain"/>
    <property type="match status" value="1"/>
</dbReference>
<keyword evidence="4 10" id="KW-0812">Transmembrane</keyword>
<dbReference type="GO" id="GO:0009055">
    <property type="term" value="F:electron transfer activity"/>
    <property type="evidence" value="ECO:0007669"/>
    <property type="project" value="InterPro"/>
</dbReference>
<keyword evidence="5 9" id="KW-0479">Metal-binding</keyword>
<name>A0A1S2N7E9_9BURK</name>
<proteinExistence type="inferred from homology"/>
<comment type="subcellular location">
    <subcellularLocation>
        <location evidence="1">Membrane</location>
        <topology evidence="1">Multi-pass membrane protein</topology>
    </subcellularLocation>
</comment>